<dbReference type="InterPro" id="IPR037224">
    <property type="entry name" value="PapC_N_sf"/>
</dbReference>
<keyword evidence="3 10" id="KW-0813">Transport</keyword>
<dbReference type="STRING" id="94624.Bpet0112"/>
<dbReference type="FunFam" id="2.60.40.3110:FF:000001">
    <property type="entry name" value="Putative fimbrial outer membrane usher"/>
    <property type="match status" value="1"/>
</dbReference>
<dbReference type="GO" id="GO:0009279">
    <property type="term" value="C:cell outer membrane"/>
    <property type="evidence" value="ECO:0007669"/>
    <property type="project" value="UniProtKB-SubCell"/>
</dbReference>
<dbReference type="GO" id="GO:0015473">
    <property type="term" value="F:fimbrial usher porin activity"/>
    <property type="evidence" value="ECO:0007669"/>
    <property type="project" value="InterPro"/>
</dbReference>
<dbReference type="Gene3D" id="2.60.40.2070">
    <property type="match status" value="1"/>
</dbReference>
<dbReference type="Gene3D" id="3.10.20.410">
    <property type="match status" value="1"/>
</dbReference>
<evidence type="ECO:0000256" key="3">
    <source>
        <dbReference type="ARBA" id="ARBA00022448"/>
    </source>
</evidence>
<dbReference type="Pfam" id="PF00577">
    <property type="entry name" value="Usher"/>
    <property type="match status" value="1"/>
</dbReference>
<dbReference type="InterPro" id="IPR000015">
    <property type="entry name" value="Fimb_usher"/>
</dbReference>
<keyword evidence="5 10" id="KW-1029">Fimbrium biogenesis</keyword>
<keyword evidence="6 10" id="KW-0812">Transmembrane</keyword>
<dbReference type="GO" id="GO:0009297">
    <property type="term" value="P:pilus assembly"/>
    <property type="evidence" value="ECO:0007669"/>
    <property type="project" value="InterPro"/>
</dbReference>
<evidence type="ECO:0000256" key="2">
    <source>
        <dbReference type="ARBA" id="ARBA00008064"/>
    </source>
</evidence>
<dbReference type="PROSITE" id="PS01151">
    <property type="entry name" value="FIMBRIAL_USHER"/>
    <property type="match status" value="1"/>
</dbReference>
<evidence type="ECO:0000256" key="5">
    <source>
        <dbReference type="ARBA" id="ARBA00022558"/>
    </source>
</evidence>
<name>A9HW71_BORPD</name>
<dbReference type="Gene3D" id="2.60.40.2610">
    <property type="entry name" value="Outer membrane usher protein FimD, plug domain"/>
    <property type="match status" value="1"/>
</dbReference>
<evidence type="ECO:0000256" key="8">
    <source>
        <dbReference type="ARBA" id="ARBA00023136"/>
    </source>
</evidence>
<keyword evidence="9 10" id="KW-0998">Cell outer membrane</keyword>
<dbReference type="InterPro" id="IPR025949">
    <property type="entry name" value="PapC-like_C"/>
</dbReference>
<dbReference type="InterPro" id="IPR043142">
    <property type="entry name" value="PapC-like_C_sf"/>
</dbReference>
<dbReference type="KEGG" id="bpt:Bpet0112"/>
<sequence>MNTLLNRFRAATRRGAALPRLAPLAAALYALCGSLPAVAQPEFNLDFLRGSAREADVSALASPGAILPGTYPFSVYLNGIETAREDIVFTKAATGRVEPCLSRSQLTAWGVLLPDAQDDGAPAACVDLAAAIPDAHASYNGNQQRLDLSVPQRYLVAVPRGYIAPSLRDQGITAAFLNYNLSGTHNHQKQYGNSDYFFASFNSGLNLGAWRLRHNATVSHESRGDGTHWQNQNTWLERDLQSIRSRVLLGDGYTSNNVFDSVQFRGAQLASDDEMLPYSQRSYAPVVRGVAASNARVEIRQDGNLIYAVNVAPGPFLINDIVPNRLSGDLEVSVIEADGTVQRYRQAFSAVETMLRPGLWRYELNAGELRNGNLSYRPVFLQGTVARGLESNTTPYGGLLLAEHYAAASVGVAQSLGEFGSVSVDVTAARTKLASGDTKTGQSYRFLYAKSLNEWGTEFRLVGHRYSTSGYYDFSDAAAERDRWRNGYYDATYWDPRETFDGTPGWASSRERHAISNTYYNKRNRLEVAVNQQLPGNMSLYASYNNQTYWGSKDKERNIQIGLNGRVKSVSYGLFVRDTRSQYGYSDRMVGLNISIPLGRPESSRISSNSSYTHSRESGSSYRTGVSGVALDDNRLAYGVNVGHSDGAGTSGAANVDYQGSKAAVSAGVTSSEQYSQFNWGLRGGVLAHGGGVTLSQPLQRTAVLVHAPDGAGIGVENQSGVRVDDNGYAVVSGMSPYRFNRVALRTDDLGGDIDASKVSANVVPTRGAIVQVDFDTRRGDSLLISSSRPDGKQIPLGANVFNAEGLNRGVAGPQGQIFVSGVQPREVLSVQWGDAPGDRCLLDLGQLPATQDDAPAAGYRRVDLQCRPDGRPQGS</sequence>
<evidence type="ECO:0000256" key="4">
    <source>
        <dbReference type="ARBA" id="ARBA00022452"/>
    </source>
</evidence>
<proteinExistence type="inferred from homology"/>
<dbReference type="PANTHER" id="PTHR30451">
    <property type="entry name" value="OUTER MEMBRANE USHER PROTEIN"/>
    <property type="match status" value="1"/>
</dbReference>
<comment type="subcellular location">
    <subcellularLocation>
        <location evidence="1 10">Cell outer membrane</location>
        <topology evidence="1 10">Multi-pass membrane protein</topology>
    </subcellularLocation>
</comment>
<protein>
    <submittedName>
        <fullName evidence="15">Outer membrane usher protein</fullName>
    </submittedName>
</protein>
<evidence type="ECO:0000256" key="11">
    <source>
        <dbReference type="SAM" id="MobiDB-lite"/>
    </source>
</evidence>
<gene>
    <name evidence="15" type="primary">fimC1</name>
    <name evidence="15" type="ordered locus">Bpet0112</name>
</gene>
<evidence type="ECO:0000313" key="15">
    <source>
        <dbReference type="EMBL" id="CAP40443.1"/>
    </source>
</evidence>
<reference evidence="15 16" key="1">
    <citation type="journal article" date="2008" name="BMC Genomics">
        <title>The missing link: Bordetella petrii is endowed with both the metabolic versatility of environmental bacteria and virulence traits of pathogenic Bordetellae.</title>
        <authorList>
            <person name="Gross R."/>
            <person name="Guzman C.A."/>
            <person name="Sebaihia M."/>
            <person name="Martins Dos Santos V.A."/>
            <person name="Pieper D.H."/>
            <person name="Koebnik R."/>
            <person name="Lechner M."/>
            <person name="Bartels D."/>
            <person name="Buhrmester J."/>
            <person name="Choudhuri J.V."/>
            <person name="Ebensen T."/>
            <person name="Gaigalat L."/>
            <person name="Herrmann S."/>
            <person name="Khachane A.N."/>
            <person name="Larisch C."/>
            <person name="Link S."/>
            <person name="Linke B."/>
            <person name="Meyer F."/>
            <person name="Mormann S."/>
            <person name="Nakunst D."/>
            <person name="Rueckert C."/>
            <person name="Schneiker-Bekel S."/>
            <person name="Schulze K."/>
            <person name="Vorhoelter F.J."/>
            <person name="Yevsa T."/>
            <person name="Engle J.T."/>
            <person name="Goldman W.E."/>
            <person name="Puehler A."/>
            <person name="Goebel U.B."/>
            <person name="Goesmann A."/>
            <person name="Bloecker H."/>
            <person name="Kaiser O."/>
            <person name="Martinez-Arias R."/>
        </authorList>
    </citation>
    <scope>NUCLEOTIDE SEQUENCE [LARGE SCALE GENOMIC DNA]</scope>
    <source>
        <strain evidence="16">ATCC BAA-461 / DSM 12804 / CCUG 43448 / CIP 107267 / Se-1111R</strain>
    </source>
</reference>
<dbReference type="Pfam" id="PF13953">
    <property type="entry name" value="PapC_C"/>
    <property type="match status" value="1"/>
</dbReference>
<evidence type="ECO:0000256" key="7">
    <source>
        <dbReference type="ARBA" id="ARBA00022729"/>
    </source>
</evidence>
<dbReference type="Pfam" id="PF13954">
    <property type="entry name" value="PapC_N"/>
    <property type="match status" value="1"/>
</dbReference>
<evidence type="ECO:0000313" key="16">
    <source>
        <dbReference type="Proteomes" id="UP000001225"/>
    </source>
</evidence>
<feature type="compositionally biased region" description="Low complexity" evidence="11">
    <location>
        <begin position="604"/>
        <end position="613"/>
    </location>
</feature>
<evidence type="ECO:0000259" key="13">
    <source>
        <dbReference type="Pfam" id="PF13953"/>
    </source>
</evidence>
<keyword evidence="16" id="KW-1185">Reference proteome</keyword>
<accession>A9HW71</accession>
<feature type="signal peptide" evidence="12">
    <location>
        <begin position="1"/>
        <end position="39"/>
    </location>
</feature>
<evidence type="ECO:0000256" key="1">
    <source>
        <dbReference type="ARBA" id="ARBA00004571"/>
    </source>
</evidence>
<evidence type="ECO:0000256" key="12">
    <source>
        <dbReference type="SAM" id="SignalP"/>
    </source>
</evidence>
<comment type="similarity">
    <text evidence="2 10">Belongs to the fimbrial export usher family.</text>
</comment>
<evidence type="ECO:0000256" key="9">
    <source>
        <dbReference type="ARBA" id="ARBA00023237"/>
    </source>
</evidence>
<feature type="chain" id="PRO_5002738548" evidence="12">
    <location>
        <begin position="40"/>
        <end position="876"/>
    </location>
</feature>
<dbReference type="EMBL" id="AM902716">
    <property type="protein sequence ID" value="CAP40443.1"/>
    <property type="molecule type" value="Genomic_DNA"/>
</dbReference>
<dbReference type="InterPro" id="IPR025885">
    <property type="entry name" value="PapC_N"/>
</dbReference>
<evidence type="ECO:0000259" key="14">
    <source>
        <dbReference type="Pfam" id="PF13954"/>
    </source>
</evidence>
<evidence type="ECO:0000256" key="6">
    <source>
        <dbReference type="ARBA" id="ARBA00022692"/>
    </source>
</evidence>
<dbReference type="PANTHER" id="PTHR30451:SF21">
    <property type="entry name" value="FIMBRIAL USHER DOMAIN-CONTAINING PROTEIN YDET-RELATED"/>
    <property type="match status" value="1"/>
</dbReference>
<dbReference type="Gene3D" id="2.60.40.3110">
    <property type="match status" value="1"/>
</dbReference>
<keyword evidence="4" id="KW-1134">Transmembrane beta strand</keyword>
<evidence type="ECO:0000256" key="10">
    <source>
        <dbReference type="RuleBase" id="RU003884"/>
    </source>
</evidence>
<organism evidence="15 16">
    <name type="scientific">Bordetella petrii (strain ATCC BAA-461 / DSM 12804 / CCUG 43448 / CIP 107267 / Se-1111R)</name>
    <dbReference type="NCBI Taxonomy" id="340100"/>
    <lineage>
        <taxon>Bacteria</taxon>
        <taxon>Pseudomonadati</taxon>
        <taxon>Pseudomonadota</taxon>
        <taxon>Betaproteobacteria</taxon>
        <taxon>Burkholderiales</taxon>
        <taxon>Alcaligenaceae</taxon>
        <taxon>Bordetella</taxon>
    </lineage>
</organism>
<keyword evidence="8 10" id="KW-0472">Membrane</keyword>
<dbReference type="InterPro" id="IPR042186">
    <property type="entry name" value="FimD_plug_dom"/>
</dbReference>
<dbReference type="InterPro" id="IPR018030">
    <property type="entry name" value="Fimbrial_membr_usher_CS"/>
</dbReference>
<feature type="domain" description="PapC N-terminal" evidence="14">
    <location>
        <begin position="42"/>
        <end position="182"/>
    </location>
</feature>
<dbReference type="eggNOG" id="COG3188">
    <property type="taxonomic scope" value="Bacteria"/>
</dbReference>
<dbReference type="Proteomes" id="UP000001225">
    <property type="component" value="Chromosome"/>
</dbReference>
<keyword evidence="7 12" id="KW-0732">Signal</keyword>
<feature type="domain" description="PapC-like C-terminal" evidence="13">
    <location>
        <begin position="784"/>
        <end position="844"/>
    </location>
</feature>
<dbReference type="SUPFAM" id="SSF141729">
    <property type="entry name" value="FimD N-terminal domain-like"/>
    <property type="match status" value="1"/>
</dbReference>
<dbReference type="AlphaFoldDB" id="A9HW71"/>
<feature type="region of interest" description="Disordered" evidence="11">
    <location>
        <begin position="602"/>
        <end position="624"/>
    </location>
</feature>